<evidence type="ECO:0000256" key="1">
    <source>
        <dbReference type="ARBA" id="ARBA00003184"/>
    </source>
</evidence>
<dbReference type="NCBIfam" id="NF010623">
    <property type="entry name" value="PRK14016.1"/>
    <property type="match status" value="1"/>
</dbReference>
<evidence type="ECO:0000256" key="11">
    <source>
        <dbReference type="ARBA" id="ARBA00031353"/>
    </source>
</evidence>
<dbReference type="InterPro" id="IPR005479">
    <property type="entry name" value="CPAse_ATP-bd"/>
</dbReference>
<comment type="catalytic activity">
    <reaction evidence="12">
        <text>[L-4-(L-arginin-2-N-yl)aspartate](n)-L-aspartate + L-arginine + ATP = [L-4-(L-arginin-2-N-yl)aspartate](n+1) + ADP + phosphate + H(+)</text>
        <dbReference type="Rhea" id="RHEA:23888"/>
        <dbReference type="Rhea" id="RHEA-COMP:13732"/>
        <dbReference type="Rhea" id="RHEA-COMP:13733"/>
        <dbReference type="ChEBI" id="CHEBI:15378"/>
        <dbReference type="ChEBI" id="CHEBI:30616"/>
        <dbReference type="ChEBI" id="CHEBI:32682"/>
        <dbReference type="ChEBI" id="CHEBI:43474"/>
        <dbReference type="ChEBI" id="CHEBI:137986"/>
        <dbReference type="ChEBI" id="CHEBI:137990"/>
        <dbReference type="ChEBI" id="CHEBI:456216"/>
        <dbReference type="EC" id="6.3.2.30"/>
    </reaction>
</comment>
<dbReference type="Pfam" id="PF18921">
    <property type="entry name" value="Cyanophycin_syn"/>
    <property type="match status" value="1"/>
</dbReference>
<dbReference type="Gene3D" id="3.40.1190.10">
    <property type="entry name" value="Mur-like, catalytic domain"/>
    <property type="match status" value="1"/>
</dbReference>
<dbReference type="Gene3D" id="3.90.190.20">
    <property type="entry name" value="Mur ligase, C-terminal domain"/>
    <property type="match status" value="1"/>
</dbReference>
<reference evidence="16 17" key="1">
    <citation type="submission" date="2022-01" db="EMBL/GenBank/DDBJ databases">
        <title>Alkalihalobacillus sp. EGI L200015, a novel bacterium isolated from a salt lake sediment.</title>
        <authorList>
            <person name="Gao L."/>
            <person name="Fang B.-Z."/>
            <person name="Li W.-J."/>
        </authorList>
    </citation>
    <scope>NUCLEOTIDE SEQUENCE [LARGE SCALE GENOMIC DNA]</scope>
    <source>
        <strain evidence="16 17">KCTC 12718</strain>
    </source>
</reference>
<accession>A0ABS9H6G3</accession>
<evidence type="ECO:0000256" key="8">
    <source>
        <dbReference type="ARBA" id="ARBA00022598"/>
    </source>
</evidence>
<dbReference type="SUPFAM" id="SSF53244">
    <property type="entry name" value="MurD-like peptide ligases, peptide-binding domain"/>
    <property type="match status" value="1"/>
</dbReference>
<comment type="function">
    <text evidence="1">Catalyzes the ATP-dependent polymerization of arginine and aspartate to multi-L-arginyl-poly-L-aspartic acid (cyanophycin; a water-insoluble reserve polymer).</text>
</comment>
<evidence type="ECO:0000256" key="10">
    <source>
        <dbReference type="ARBA" id="ARBA00022840"/>
    </source>
</evidence>
<gene>
    <name evidence="16" type="primary">cphA</name>
    <name evidence="16" type="ORF">L2716_16790</name>
</gene>
<comment type="similarity">
    <text evidence="3">In the C-terminal section; belongs to the MurCDEF family.</text>
</comment>
<evidence type="ECO:0000256" key="9">
    <source>
        <dbReference type="ARBA" id="ARBA00022741"/>
    </source>
</evidence>
<evidence type="ECO:0000256" key="13">
    <source>
        <dbReference type="ARBA" id="ARBA00048425"/>
    </source>
</evidence>
<dbReference type="PROSITE" id="PS50975">
    <property type="entry name" value="ATP_GRASP"/>
    <property type="match status" value="1"/>
</dbReference>
<dbReference type="Pfam" id="PF02786">
    <property type="entry name" value="CPSase_L_D2"/>
    <property type="match status" value="1"/>
</dbReference>
<evidence type="ECO:0000256" key="4">
    <source>
        <dbReference type="ARBA" id="ARBA00011738"/>
    </source>
</evidence>
<name>A0ABS9H6G3_9BACL</name>
<evidence type="ECO:0000256" key="3">
    <source>
        <dbReference type="ARBA" id="ARBA00009060"/>
    </source>
</evidence>
<organism evidence="16 17">
    <name type="scientific">Pseudalkalibacillus berkeleyi</name>
    <dbReference type="NCBI Taxonomy" id="1069813"/>
    <lineage>
        <taxon>Bacteria</taxon>
        <taxon>Bacillati</taxon>
        <taxon>Bacillota</taxon>
        <taxon>Bacilli</taxon>
        <taxon>Bacillales</taxon>
        <taxon>Fictibacillaceae</taxon>
        <taxon>Pseudalkalibacillus</taxon>
    </lineage>
</organism>
<dbReference type="InterPro" id="IPR013815">
    <property type="entry name" value="ATP_grasp_subdomain_1"/>
</dbReference>
<evidence type="ECO:0000256" key="2">
    <source>
        <dbReference type="ARBA" id="ARBA00004752"/>
    </source>
</evidence>
<dbReference type="InterPro" id="IPR011761">
    <property type="entry name" value="ATP-grasp"/>
</dbReference>
<feature type="domain" description="ATP-grasp" evidence="15">
    <location>
        <begin position="219"/>
        <end position="471"/>
    </location>
</feature>
<dbReference type="PANTHER" id="PTHR23135">
    <property type="entry name" value="MUR LIGASE FAMILY MEMBER"/>
    <property type="match status" value="1"/>
</dbReference>
<evidence type="ECO:0000256" key="12">
    <source>
        <dbReference type="ARBA" id="ARBA00048094"/>
    </source>
</evidence>
<dbReference type="EC" id="6.3.2.29" evidence="6"/>
<keyword evidence="8 16" id="KW-0436">Ligase</keyword>
<dbReference type="InterPro" id="IPR044019">
    <property type="entry name" value="Cyanophycin_syn_N"/>
</dbReference>
<dbReference type="InterPro" id="IPR036565">
    <property type="entry name" value="Mur-like_cat_sf"/>
</dbReference>
<keyword evidence="17" id="KW-1185">Reference proteome</keyword>
<dbReference type="Gene3D" id="3.30.1490.20">
    <property type="entry name" value="ATP-grasp fold, A domain"/>
    <property type="match status" value="1"/>
</dbReference>
<proteinExistence type="inferred from homology"/>
<dbReference type="EMBL" id="JAKIJS010000003">
    <property type="protein sequence ID" value="MCF6139385.1"/>
    <property type="molecule type" value="Genomic_DNA"/>
</dbReference>
<evidence type="ECO:0000313" key="16">
    <source>
        <dbReference type="EMBL" id="MCF6139385.1"/>
    </source>
</evidence>
<dbReference type="NCBIfam" id="TIGR02068">
    <property type="entry name" value="cya_phycin_syn"/>
    <property type="match status" value="1"/>
</dbReference>
<evidence type="ECO:0000259" key="15">
    <source>
        <dbReference type="PROSITE" id="PS50975"/>
    </source>
</evidence>
<evidence type="ECO:0000256" key="14">
    <source>
        <dbReference type="PROSITE-ProRule" id="PRU00409"/>
    </source>
</evidence>
<dbReference type="InterPro" id="IPR036615">
    <property type="entry name" value="Mur_ligase_C_dom_sf"/>
</dbReference>
<dbReference type="Gene3D" id="3.30.470.20">
    <property type="entry name" value="ATP-grasp fold, B domain"/>
    <property type="match status" value="1"/>
</dbReference>
<evidence type="ECO:0000313" key="17">
    <source>
        <dbReference type="Proteomes" id="UP001649381"/>
    </source>
</evidence>
<dbReference type="Pfam" id="PF08245">
    <property type="entry name" value="Mur_ligase_M"/>
    <property type="match status" value="1"/>
</dbReference>
<dbReference type="InterPro" id="IPR011810">
    <property type="entry name" value="Cya_phycin_syn"/>
</dbReference>
<dbReference type="Pfam" id="PF02875">
    <property type="entry name" value="Mur_ligase_C"/>
    <property type="match status" value="1"/>
</dbReference>
<dbReference type="PANTHER" id="PTHR23135:SF18">
    <property type="entry name" value="CYANOPHYCIN SYNTHETASE"/>
    <property type="match status" value="1"/>
</dbReference>
<dbReference type="InterPro" id="IPR004101">
    <property type="entry name" value="Mur_ligase_C"/>
</dbReference>
<comment type="catalytic activity">
    <reaction evidence="13">
        <text>[L-4-(L-arginin-2-N-yl)aspartate](n) + L-aspartate + ATP = [L-4-(L-arginin-2-N-yl)aspartate](n)-L-aspartate + ADP + phosphate + H(+)</text>
        <dbReference type="Rhea" id="RHEA:13277"/>
        <dbReference type="Rhea" id="RHEA-COMP:13728"/>
        <dbReference type="Rhea" id="RHEA-COMP:13733"/>
        <dbReference type="ChEBI" id="CHEBI:15378"/>
        <dbReference type="ChEBI" id="CHEBI:29991"/>
        <dbReference type="ChEBI" id="CHEBI:30616"/>
        <dbReference type="ChEBI" id="CHEBI:43474"/>
        <dbReference type="ChEBI" id="CHEBI:137986"/>
        <dbReference type="ChEBI" id="CHEBI:137990"/>
        <dbReference type="ChEBI" id="CHEBI:456216"/>
        <dbReference type="EC" id="6.3.2.29"/>
    </reaction>
</comment>
<comment type="pathway">
    <text evidence="2">Cell wall biogenesis; peptidoglycan biosynthesis.</text>
</comment>
<evidence type="ECO:0000256" key="5">
    <source>
        <dbReference type="ARBA" id="ARBA00012968"/>
    </source>
</evidence>
<dbReference type="RefSeq" id="WP_236338151.1">
    <property type="nucleotide sequence ID" value="NZ_JAKIJS010000003.1"/>
</dbReference>
<dbReference type="Proteomes" id="UP001649381">
    <property type="component" value="Unassembled WGS sequence"/>
</dbReference>
<evidence type="ECO:0000256" key="7">
    <source>
        <dbReference type="ARBA" id="ARBA00022036"/>
    </source>
</evidence>
<evidence type="ECO:0000256" key="6">
    <source>
        <dbReference type="ARBA" id="ARBA00013005"/>
    </source>
</evidence>
<dbReference type="InterPro" id="IPR013221">
    <property type="entry name" value="Mur_ligase_cen"/>
</dbReference>
<dbReference type="GO" id="GO:0071160">
    <property type="term" value="F:cyanophycin synthetase activity (L-aspartate-adding)"/>
    <property type="evidence" value="ECO:0007669"/>
    <property type="project" value="UniProtKB-EC"/>
</dbReference>
<comment type="subunit">
    <text evidence="4">Homodimer.</text>
</comment>
<sequence>MKINKVKYLTGPNYYSYKPTIWLELDIGKFEEMPSNEIPHFTDRLLETMPTLYTHTCSRGYEGGFVERLKEGTWMGHILEHMAIELQSLAGIDVKRGKTVTSDRKGIYYVTYRYEEKKSGIYAFEAAMEIVYAVLDGQAISLDPFIKKIEDLYYANKLGPSTEALYHAAYERKIPVQQLGDECVLQLGTGRKQKRMEATMSSQTSFLSVEYACDKEMTKSMLKGVSLPVPEGSVITTEEELLEEAESLGFPLVIKPINGRQGQGVCTNIRSIQELKLAYAQHKNTDQLIVERYYSGDDYRFTIVDGKMVAVSLRLPPYVIGNGKDTIKTLIEKENENPLRGNGHEKPMTKIPMNESVQQYLKHAGLDFHSIIENGQVIHLLGNANLSTGGLAIDVTDEVHPSYRTIAESSAKTIGLDIAGVDMIIEDINAEYKPGRAAVLEVNAAPGIRMHHHPSSGTPRDVGGAIVDYLFEDYRDAAIPTVAVTGTNGKTTTVRLISHFLQQKGKIVGMAHSDGVYIGKQCIDKGDCSGPVSARKVLNHPEVDAAVLETARGGMLREGTAFRYCDVGIVTNVSEDHLGLDGIETLEELIKLKRLIPEIVHPDGYCILNADDAAVAEMAGYTKGSIVYTSMTADNPIIQKHVSKHGECWYVDEDWIVHAKDGQTMRLMKYADIPITFNGHAKHNVSNLLQALASAHLLGVSDERLCKKVLTFFPDFLQSPGRFNKIDQEGRTIIVDYAHNTAGLKAVYDTIRSIPCERIITAVSAPGDRLDEDIRNMGEIIGKETHIVVIKEDGNLRGRKPKEVASILEEVLSDKIPSDRRILELDERKAFQVAWETSRPGDLLLFLYDSFSSIEHFFKENKKQKRLLTERKYRRTSYL</sequence>
<protein>
    <recommendedName>
        <fullName evidence="7">Cyanophycin synthetase</fullName>
        <ecNumber evidence="6">6.3.2.29</ecNumber>
        <ecNumber evidence="5">6.3.2.30</ecNumber>
    </recommendedName>
    <alternativeName>
        <fullName evidence="11">Cyanophycin synthase</fullName>
    </alternativeName>
</protein>
<comment type="caution">
    <text evidence="16">The sequence shown here is derived from an EMBL/GenBank/DDBJ whole genome shotgun (WGS) entry which is preliminary data.</text>
</comment>
<dbReference type="SUPFAM" id="SSF53623">
    <property type="entry name" value="MurD-like peptide ligases, catalytic domain"/>
    <property type="match status" value="1"/>
</dbReference>
<keyword evidence="9 14" id="KW-0547">Nucleotide-binding</keyword>
<dbReference type="GO" id="GO:0071161">
    <property type="term" value="F:cyanophycin synthetase activity (L-arginine-adding)"/>
    <property type="evidence" value="ECO:0007669"/>
    <property type="project" value="UniProtKB-EC"/>
</dbReference>
<dbReference type="SUPFAM" id="SSF56059">
    <property type="entry name" value="Glutathione synthetase ATP-binding domain-like"/>
    <property type="match status" value="1"/>
</dbReference>
<dbReference type="EC" id="6.3.2.30" evidence="5"/>
<keyword evidence="10 14" id="KW-0067">ATP-binding</keyword>